<evidence type="ECO:0000256" key="2">
    <source>
        <dbReference type="SAM" id="SignalP"/>
    </source>
</evidence>
<feature type="domain" description="DUF305" evidence="3">
    <location>
        <begin position="55"/>
        <end position="218"/>
    </location>
</feature>
<evidence type="ECO:0000313" key="5">
    <source>
        <dbReference type="Proteomes" id="UP000523139"/>
    </source>
</evidence>
<protein>
    <submittedName>
        <fullName evidence="4">DUF305 domain-containing protein</fullName>
    </submittedName>
</protein>
<name>A0A7X8YE27_9MICC</name>
<dbReference type="AlphaFoldDB" id="A0A7X8YE27"/>
<evidence type="ECO:0000259" key="3">
    <source>
        <dbReference type="Pfam" id="PF03713"/>
    </source>
</evidence>
<dbReference type="Proteomes" id="UP000523139">
    <property type="component" value="Unassembled WGS sequence"/>
</dbReference>
<proteinExistence type="predicted"/>
<dbReference type="PROSITE" id="PS51257">
    <property type="entry name" value="PROKAR_LIPOPROTEIN"/>
    <property type="match status" value="1"/>
</dbReference>
<keyword evidence="5" id="KW-1185">Reference proteome</keyword>
<dbReference type="PANTHER" id="PTHR36933:SF1">
    <property type="entry name" value="SLL0788 PROTEIN"/>
    <property type="match status" value="1"/>
</dbReference>
<dbReference type="PANTHER" id="PTHR36933">
    <property type="entry name" value="SLL0788 PROTEIN"/>
    <property type="match status" value="1"/>
</dbReference>
<evidence type="ECO:0000313" key="4">
    <source>
        <dbReference type="EMBL" id="NLS09956.1"/>
    </source>
</evidence>
<evidence type="ECO:0000256" key="1">
    <source>
        <dbReference type="SAM" id="MobiDB-lite"/>
    </source>
</evidence>
<dbReference type="InterPro" id="IPR012347">
    <property type="entry name" value="Ferritin-like"/>
</dbReference>
<organism evidence="4 5">
    <name type="scientific">Nesterenkonia sedimenti</name>
    <dbReference type="NCBI Taxonomy" id="1463632"/>
    <lineage>
        <taxon>Bacteria</taxon>
        <taxon>Bacillati</taxon>
        <taxon>Actinomycetota</taxon>
        <taxon>Actinomycetes</taxon>
        <taxon>Micrococcales</taxon>
        <taxon>Micrococcaceae</taxon>
        <taxon>Nesterenkonia</taxon>
    </lineage>
</organism>
<dbReference type="InterPro" id="IPR005183">
    <property type="entry name" value="DUF305_CopM-like"/>
</dbReference>
<keyword evidence="2" id="KW-0732">Signal</keyword>
<dbReference type="EMBL" id="JABAHY010000006">
    <property type="protein sequence ID" value="NLS09956.1"/>
    <property type="molecule type" value="Genomic_DNA"/>
</dbReference>
<feature type="chain" id="PRO_5038379614" evidence="2">
    <location>
        <begin position="21"/>
        <end position="222"/>
    </location>
</feature>
<sequence length="222" mass="23663">MKTRLSAVAVSVFAVSVALTACGGPAQDAEDPADDPAAQNEQTDPANGGEYNDSDVEYVSGMIVHHQQAVEMSDILLQTDDADPEVSALAEDIRAAQQPEIEQMESWLETWGNGPDGDHDGMMGDGGHDGMMGDGGHDGMMGDGGHDGMMSEEDLADLESAEGDEASRLFLDQMIIHHEGAVSMAEDHLETGENPEALELSENVISDQSAEIEEMEEMRDSL</sequence>
<comment type="caution">
    <text evidence="4">The sequence shown here is derived from an EMBL/GenBank/DDBJ whole genome shotgun (WGS) entry which is preliminary data.</text>
</comment>
<dbReference type="Pfam" id="PF03713">
    <property type="entry name" value="DUF305"/>
    <property type="match status" value="1"/>
</dbReference>
<reference evidence="4 5" key="1">
    <citation type="submission" date="2020-04" db="EMBL/GenBank/DDBJ databases">
        <title>Nesterenkonia sp. nov., isolated from marine sediment.</title>
        <authorList>
            <person name="Zhang G."/>
        </authorList>
    </citation>
    <scope>NUCLEOTIDE SEQUENCE [LARGE SCALE GENOMIC DNA]</scope>
    <source>
        <strain evidence="4 5">MY13</strain>
    </source>
</reference>
<accession>A0A7X8YE27</accession>
<gene>
    <name evidence="4" type="ORF">HGQ17_08065</name>
</gene>
<feature type="signal peptide" evidence="2">
    <location>
        <begin position="1"/>
        <end position="20"/>
    </location>
</feature>
<feature type="region of interest" description="Disordered" evidence="1">
    <location>
        <begin position="26"/>
        <end position="54"/>
    </location>
</feature>
<dbReference type="Gene3D" id="1.20.1260.10">
    <property type="match status" value="1"/>
</dbReference>